<accession>A0AAU9CW26</accession>
<dbReference type="AlphaFoldDB" id="A0AAU9CW26"/>
<dbReference type="Pfam" id="PF05117">
    <property type="entry name" value="DUF695"/>
    <property type="match status" value="1"/>
</dbReference>
<dbReference type="KEGG" id="fax:FUAX_02100"/>
<gene>
    <name evidence="2" type="ORF">FUAX_02100</name>
</gene>
<proteinExistence type="predicted"/>
<evidence type="ECO:0000259" key="1">
    <source>
        <dbReference type="Pfam" id="PF05117"/>
    </source>
</evidence>
<reference evidence="2 3" key="1">
    <citation type="submission" date="2021-12" db="EMBL/GenBank/DDBJ databases">
        <title>Genome sequencing of bacteria with rrn-lacking chromosome and rrn-plasmid.</title>
        <authorList>
            <person name="Anda M."/>
            <person name="Iwasaki W."/>
        </authorList>
    </citation>
    <scope>NUCLEOTIDE SEQUENCE [LARGE SCALE GENOMIC DNA]</scope>
    <source>
        <strain evidence="2 3">DSM 100852</strain>
    </source>
</reference>
<evidence type="ECO:0000313" key="3">
    <source>
        <dbReference type="Proteomes" id="UP001348817"/>
    </source>
</evidence>
<dbReference type="Proteomes" id="UP001348817">
    <property type="component" value="Chromosome"/>
</dbReference>
<name>A0AAU9CW26_9BACT</name>
<organism evidence="2 3">
    <name type="scientific">Fulvitalea axinellae</name>
    <dbReference type="NCBI Taxonomy" id="1182444"/>
    <lineage>
        <taxon>Bacteria</taxon>
        <taxon>Pseudomonadati</taxon>
        <taxon>Bacteroidota</taxon>
        <taxon>Cytophagia</taxon>
        <taxon>Cytophagales</taxon>
        <taxon>Persicobacteraceae</taxon>
        <taxon>Fulvitalea</taxon>
    </lineage>
</organism>
<protein>
    <recommendedName>
        <fullName evidence="1">DUF695 domain-containing protein</fullName>
    </recommendedName>
</protein>
<keyword evidence="3" id="KW-1185">Reference proteome</keyword>
<dbReference type="EMBL" id="AP025314">
    <property type="protein sequence ID" value="BDD07778.1"/>
    <property type="molecule type" value="Genomic_DNA"/>
</dbReference>
<feature type="domain" description="DUF695" evidence="1">
    <location>
        <begin position="244"/>
        <end position="361"/>
    </location>
</feature>
<evidence type="ECO:0000313" key="2">
    <source>
        <dbReference type="EMBL" id="BDD07778.1"/>
    </source>
</evidence>
<dbReference type="InterPro" id="IPR016097">
    <property type="entry name" value="DUF695"/>
</dbReference>
<sequence>MGMFDIFKSREQERISTYEGFWNWFLTEEKSFFKVLSKGENVERDFCEHLSPKLKELREGFFFLAGMLDDKTAELIISADGRLRNIPYVEELIESAPKLGNWKFTGLKPASDIQNTSIRMSGYEYHADNMWFYAIKHERYPDEIDIVITHDDFNQEDKVNLESGVHIFLDNYLGELNFAVSIDRISLISPSDAEKELIPISKLKDYLIWREKEFVEKYEATYYDSENDSYSALKGNMKDSGNSFFATINNNLLEWDAKPSHPWVMEIDFTFEGPNGMPDERTYKLLDVFEDELTSILKDSDGFLNVGRETGDNHRRIYFACKDFRKATKVIERIMEKYEEGLKGDFMIYKDKYWLSFRKFMA</sequence>